<keyword evidence="5 6" id="KW-0560">Oxidoreductase</keyword>
<dbReference type="AlphaFoldDB" id="A0A0C2V8V7"/>
<dbReference type="STRING" id="889306.KP78_29460"/>
<dbReference type="PATRIC" id="fig|889306.3.peg.2958"/>
<dbReference type="InterPro" id="IPR013786">
    <property type="entry name" value="AcylCoA_DH/ox_N"/>
</dbReference>
<keyword evidence="11" id="KW-1185">Reference proteome</keyword>
<evidence type="ECO:0000259" key="8">
    <source>
        <dbReference type="Pfam" id="PF02770"/>
    </source>
</evidence>
<protein>
    <submittedName>
        <fullName evidence="10">Acyl-CoA dehydrogenase</fullName>
    </submittedName>
</protein>
<dbReference type="FunFam" id="1.20.140.10:FF:000012">
    <property type="entry name" value="Acyl-CoA dehydrogenase fadE12"/>
    <property type="match status" value="1"/>
</dbReference>
<evidence type="ECO:0000256" key="4">
    <source>
        <dbReference type="ARBA" id="ARBA00022827"/>
    </source>
</evidence>
<accession>A0A0C2V8V7</accession>
<dbReference type="Gene3D" id="1.20.140.10">
    <property type="entry name" value="Butyryl-CoA Dehydrogenase, subunit A, domain 3"/>
    <property type="match status" value="1"/>
</dbReference>
<sequence length="390" mass="43487">MNFELTEEQQMLRDSVRKLAKNYGLEYWLDKDEKHEFVHELWSELGKNGYLGLAIPEEYGGAGLGMSEMTMVIEELTLSGAGSTLAQLFMLTPVFGGVTINLHGSEDQKREYLPKIASGNMNFCMALTEPNAGSNALEITTFAKKDKDHYIINGQKIWISGVDIADKMLLVARTTKKDEVAKKTDGISLFIVDPKDPAITCQPIDKLGTHCVRSDTVFIENLRVHKDQLIGVEGKGWSYLLDTLNAERIVTTAGLIGTGKLAIKLAVDYAKERKVFRDTPIGAYQGIQFPLARHSAELAVSQLMNYKAAWLYDQNLPNGSEANTAKLIAGETAFQAADRAMQVMGGYGYAKEYFIERIWRDVRLFKIAPVSEEMVLNFIAQHDLGLPRSY</sequence>
<dbReference type="InterPro" id="IPR036250">
    <property type="entry name" value="AcylCo_DH-like_C"/>
</dbReference>
<evidence type="ECO:0000313" key="10">
    <source>
        <dbReference type="EMBL" id="KIL45402.1"/>
    </source>
</evidence>
<dbReference type="GO" id="GO:0003995">
    <property type="term" value="F:acyl-CoA dehydrogenase activity"/>
    <property type="evidence" value="ECO:0007669"/>
    <property type="project" value="InterPro"/>
</dbReference>
<feature type="domain" description="Acyl-CoA dehydrogenase/oxidase N-terminal" evidence="9">
    <location>
        <begin position="6"/>
        <end position="119"/>
    </location>
</feature>
<dbReference type="GO" id="GO:0050660">
    <property type="term" value="F:flavin adenine dinucleotide binding"/>
    <property type="evidence" value="ECO:0007669"/>
    <property type="project" value="InterPro"/>
</dbReference>
<name>A0A0C2V8V7_9BACL</name>
<keyword evidence="4 6" id="KW-0274">FAD</keyword>
<dbReference type="OrthoDB" id="9802447at2"/>
<keyword evidence="3 6" id="KW-0285">Flavoprotein</keyword>
<reference evidence="10 11" key="1">
    <citation type="submission" date="2015-01" db="EMBL/GenBank/DDBJ databases">
        <title>Genome sequencing of Jeotgalibacillus soli.</title>
        <authorList>
            <person name="Goh K.M."/>
            <person name="Chan K.-G."/>
            <person name="Yaakop A.S."/>
            <person name="Ee R."/>
            <person name="Gan H.M."/>
            <person name="Chan C.S."/>
        </authorList>
    </citation>
    <scope>NUCLEOTIDE SEQUENCE [LARGE SCALE GENOMIC DNA]</scope>
    <source>
        <strain evidence="10 11">P9</strain>
    </source>
</reference>
<comment type="similarity">
    <text evidence="2 6">Belongs to the acyl-CoA dehydrogenase family.</text>
</comment>
<dbReference type="InterPro" id="IPR009100">
    <property type="entry name" value="AcylCoA_DH/oxidase_NM_dom_sf"/>
</dbReference>
<evidence type="ECO:0000256" key="5">
    <source>
        <dbReference type="ARBA" id="ARBA00023002"/>
    </source>
</evidence>
<feature type="domain" description="Acyl-CoA oxidase/dehydrogenase middle" evidence="8">
    <location>
        <begin position="124"/>
        <end position="221"/>
    </location>
</feature>
<comment type="cofactor">
    <cofactor evidence="1 6">
        <name>FAD</name>
        <dbReference type="ChEBI" id="CHEBI:57692"/>
    </cofactor>
</comment>
<dbReference type="PROSITE" id="PS00073">
    <property type="entry name" value="ACYL_COA_DH_2"/>
    <property type="match status" value="1"/>
</dbReference>
<dbReference type="Proteomes" id="UP000031938">
    <property type="component" value="Unassembled WGS sequence"/>
</dbReference>
<dbReference type="PIRSF" id="PIRSF016578">
    <property type="entry name" value="HsaA"/>
    <property type="match status" value="1"/>
</dbReference>
<dbReference type="PANTHER" id="PTHR43884:SF12">
    <property type="entry name" value="ISOVALERYL-COA DEHYDROGENASE, MITOCHONDRIAL-RELATED"/>
    <property type="match status" value="1"/>
</dbReference>
<dbReference type="PANTHER" id="PTHR43884">
    <property type="entry name" value="ACYL-COA DEHYDROGENASE"/>
    <property type="match status" value="1"/>
</dbReference>
<evidence type="ECO:0000259" key="7">
    <source>
        <dbReference type="Pfam" id="PF00441"/>
    </source>
</evidence>
<organism evidence="10 11">
    <name type="scientific">Jeotgalibacillus soli</name>
    <dbReference type="NCBI Taxonomy" id="889306"/>
    <lineage>
        <taxon>Bacteria</taxon>
        <taxon>Bacillati</taxon>
        <taxon>Bacillota</taxon>
        <taxon>Bacilli</taxon>
        <taxon>Bacillales</taxon>
        <taxon>Caryophanaceae</taxon>
        <taxon>Jeotgalibacillus</taxon>
    </lineage>
</organism>
<dbReference type="InterPro" id="IPR046373">
    <property type="entry name" value="Acyl-CoA_Oxase/DH_mid-dom_sf"/>
</dbReference>
<gene>
    <name evidence="10" type="ORF">KP78_29460</name>
</gene>
<evidence type="ECO:0000313" key="11">
    <source>
        <dbReference type="Proteomes" id="UP000031938"/>
    </source>
</evidence>
<dbReference type="Pfam" id="PF02771">
    <property type="entry name" value="Acyl-CoA_dh_N"/>
    <property type="match status" value="1"/>
</dbReference>
<dbReference type="Gene3D" id="1.10.540.10">
    <property type="entry name" value="Acyl-CoA dehydrogenase/oxidase, N-terminal domain"/>
    <property type="match status" value="1"/>
</dbReference>
<dbReference type="Pfam" id="PF00441">
    <property type="entry name" value="Acyl-CoA_dh_1"/>
    <property type="match status" value="1"/>
</dbReference>
<evidence type="ECO:0000256" key="6">
    <source>
        <dbReference type="RuleBase" id="RU362125"/>
    </source>
</evidence>
<dbReference type="SUPFAM" id="SSF56645">
    <property type="entry name" value="Acyl-CoA dehydrogenase NM domain-like"/>
    <property type="match status" value="1"/>
</dbReference>
<evidence type="ECO:0000256" key="1">
    <source>
        <dbReference type="ARBA" id="ARBA00001974"/>
    </source>
</evidence>
<feature type="domain" description="Acyl-CoA dehydrogenase/oxidase C-terminal" evidence="7">
    <location>
        <begin position="234"/>
        <end position="382"/>
    </location>
</feature>
<dbReference type="RefSeq" id="WP_041089732.1">
    <property type="nucleotide sequence ID" value="NZ_JXRP01000018.1"/>
</dbReference>
<dbReference type="InterPro" id="IPR006089">
    <property type="entry name" value="Acyl-CoA_DH_CS"/>
</dbReference>
<dbReference type="InterPro" id="IPR009075">
    <property type="entry name" value="AcylCo_DH/oxidase_C"/>
</dbReference>
<dbReference type="InterPro" id="IPR037069">
    <property type="entry name" value="AcylCoA_DH/ox_N_sf"/>
</dbReference>
<evidence type="ECO:0000256" key="2">
    <source>
        <dbReference type="ARBA" id="ARBA00009347"/>
    </source>
</evidence>
<dbReference type="EMBL" id="JXRP01000018">
    <property type="protein sequence ID" value="KIL45402.1"/>
    <property type="molecule type" value="Genomic_DNA"/>
</dbReference>
<dbReference type="FunFam" id="2.40.110.10:FF:000002">
    <property type="entry name" value="Acyl-CoA dehydrogenase fadE12"/>
    <property type="match status" value="1"/>
</dbReference>
<dbReference type="SUPFAM" id="SSF47203">
    <property type="entry name" value="Acyl-CoA dehydrogenase C-terminal domain-like"/>
    <property type="match status" value="1"/>
</dbReference>
<evidence type="ECO:0000256" key="3">
    <source>
        <dbReference type="ARBA" id="ARBA00022630"/>
    </source>
</evidence>
<dbReference type="CDD" id="cd00567">
    <property type="entry name" value="ACAD"/>
    <property type="match status" value="1"/>
</dbReference>
<dbReference type="Gene3D" id="2.40.110.10">
    <property type="entry name" value="Butyryl-CoA Dehydrogenase, subunit A, domain 2"/>
    <property type="match status" value="1"/>
</dbReference>
<dbReference type="Pfam" id="PF02770">
    <property type="entry name" value="Acyl-CoA_dh_M"/>
    <property type="match status" value="1"/>
</dbReference>
<comment type="caution">
    <text evidence="10">The sequence shown here is derived from an EMBL/GenBank/DDBJ whole genome shotgun (WGS) entry which is preliminary data.</text>
</comment>
<dbReference type="InterPro" id="IPR006091">
    <property type="entry name" value="Acyl-CoA_Oxase/DH_mid-dom"/>
</dbReference>
<proteinExistence type="inferred from homology"/>
<evidence type="ECO:0000259" key="9">
    <source>
        <dbReference type="Pfam" id="PF02771"/>
    </source>
</evidence>